<dbReference type="PANTHER" id="PTHR42939:SF1">
    <property type="entry name" value="ABC TRANSPORTER ATP-BINDING PROTEIN ALBC-RELATED"/>
    <property type="match status" value="1"/>
</dbReference>
<dbReference type="RefSeq" id="WP_217747914.1">
    <property type="nucleotide sequence ID" value="NZ_JAHOEB010000045.1"/>
</dbReference>
<evidence type="ECO:0000259" key="11">
    <source>
        <dbReference type="PROSITE" id="PS50893"/>
    </source>
</evidence>
<keyword evidence="2" id="KW-0813">Transport</keyword>
<organism evidence="12 14">
    <name type="scientific">Catenibacterium mitsuokai</name>
    <dbReference type="NCBI Taxonomy" id="100886"/>
    <lineage>
        <taxon>Bacteria</taxon>
        <taxon>Bacillati</taxon>
        <taxon>Bacillota</taxon>
        <taxon>Erysipelotrichia</taxon>
        <taxon>Erysipelotrichales</taxon>
        <taxon>Coprobacillaceae</taxon>
        <taxon>Catenibacterium</taxon>
    </lineage>
</organism>
<evidence type="ECO:0000256" key="7">
    <source>
        <dbReference type="ARBA" id="ARBA00022989"/>
    </source>
</evidence>
<comment type="subcellular location">
    <subcellularLocation>
        <location evidence="1">Cell inner membrane</location>
        <topology evidence="1">Multi-pass membrane protein</topology>
    </subcellularLocation>
</comment>
<name>A0AAW4MSA3_9FIRM</name>
<evidence type="ECO:0000256" key="2">
    <source>
        <dbReference type="ARBA" id="ARBA00022448"/>
    </source>
</evidence>
<comment type="caution">
    <text evidence="12">The sequence shown here is derived from an EMBL/GenBank/DDBJ whole genome shotgun (WGS) entry which is preliminary data.</text>
</comment>
<dbReference type="GO" id="GO:0005524">
    <property type="term" value="F:ATP binding"/>
    <property type="evidence" value="ECO:0007669"/>
    <property type="project" value="UniProtKB-KW"/>
</dbReference>
<dbReference type="Proteomes" id="UP001197492">
    <property type="component" value="Unassembled WGS sequence"/>
</dbReference>
<dbReference type="SMART" id="SM00382">
    <property type="entry name" value="AAA"/>
    <property type="match status" value="1"/>
</dbReference>
<accession>A0AAW4MSA3</accession>
<dbReference type="PANTHER" id="PTHR42939">
    <property type="entry name" value="ABC TRANSPORTER ATP-BINDING PROTEIN ALBC-RELATED"/>
    <property type="match status" value="1"/>
</dbReference>
<keyword evidence="5" id="KW-0547">Nucleotide-binding</keyword>
<protein>
    <submittedName>
        <fullName evidence="12">ATP-binding cassette domain-containing protein</fullName>
    </submittedName>
</protein>
<comment type="similarity">
    <text evidence="9">Belongs to the ABC transporter superfamily. Macrolide exporter (TC 3.A.1.122) family.</text>
</comment>
<keyword evidence="3" id="KW-1003">Cell membrane</keyword>
<dbReference type="Proteomes" id="UP001196408">
    <property type="component" value="Unassembled WGS sequence"/>
</dbReference>
<evidence type="ECO:0000256" key="8">
    <source>
        <dbReference type="ARBA" id="ARBA00023136"/>
    </source>
</evidence>
<feature type="transmembrane region" description="Helical" evidence="10">
    <location>
        <begin position="613"/>
        <end position="634"/>
    </location>
</feature>
<feature type="transmembrane region" description="Helical" evidence="10">
    <location>
        <begin position="558"/>
        <end position="575"/>
    </location>
</feature>
<dbReference type="EMBL" id="JAHOEL010000048">
    <property type="protein sequence ID" value="MBV3393139.1"/>
    <property type="molecule type" value="Genomic_DNA"/>
</dbReference>
<dbReference type="InterPro" id="IPR003838">
    <property type="entry name" value="ABC3_permease_C"/>
</dbReference>
<keyword evidence="4 10" id="KW-0812">Transmembrane</keyword>
<feature type="transmembrane region" description="Helical" evidence="10">
    <location>
        <begin position="643"/>
        <end position="667"/>
    </location>
</feature>
<evidence type="ECO:0000313" key="12">
    <source>
        <dbReference type="EMBL" id="MBV3383148.1"/>
    </source>
</evidence>
<proteinExistence type="inferred from homology"/>
<keyword evidence="15" id="KW-1185">Reference proteome</keyword>
<evidence type="ECO:0000256" key="5">
    <source>
        <dbReference type="ARBA" id="ARBA00022741"/>
    </source>
</evidence>
<dbReference type="PROSITE" id="PS50893">
    <property type="entry name" value="ABC_TRANSPORTER_2"/>
    <property type="match status" value="1"/>
</dbReference>
<feature type="transmembrane region" description="Helical" evidence="10">
    <location>
        <begin position="243"/>
        <end position="264"/>
    </location>
</feature>
<gene>
    <name evidence="12" type="ORF">KSV97_07945</name>
    <name evidence="13" type="ORF">KSW06_07715</name>
</gene>
<evidence type="ECO:0000256" key="1">
    <source>
        <dbReference type="ARBA" id="ARBA00004429"/>
    </source>
</evidence>
<evidence type="ECO:0000256" key="9">
    <source>
        <dbReference type="ARBA" id="ARBA00038388"/>
    </source>
</evidence>
<evidence type="ECO:0000256" key="10">
    <source>
        <dbReference type="SAM" id="Phobius"/>
    </source>
</evidence>
<sequence length="674" mass="78140">MIEMKHVNINFGEQVIFNDAHFKTCPGQITGIIGKSGCGKTTFLKSLLYQYKDNLLYVDNVAINNSNKEDYLLNKVSYIDQFGTFFDNMKVYEHFEFINHLQESQYDQTKMNNMLHLVGLDLIDPSCYPSSLSIGQRKRFLIALSMYKDASIIIIDEPTASLDQENKEIVLQLLEKLKSENKYIIITTHDEYLINHLDITYKIENRILVCDQNIHEINQTTQLKKSDINSYHKYFFYKNKRQWFQFILVLLLGFIMTISISTNVSDSLLQENKLSSGIKQANKAELYTGKMNDSYIANGVDSYYIGDAEVNLDISTEELNRIKSIKHVKSVYPFDVFDTINQMEDVSKGTVYYQGSKTQFDYFQEESPMVVPYYSFQNIKVDGKELKGNAISQSFARKLGIDEKEKNFKISIDVYVPVQQYTYQCEIDDSKTLGTLSQVLTKKVNLEIEINHIISTDDYYNEFLSAGYVVLMNDKSFYTILNQYNNQTPDSLLDAKEYNAAITPYQSKNYVVEVDRIKNLKSVENEISQISNNFITYDQYNSVTDMVDVYKEERKGRYIFMAVVILIAIFLYVLVQMNALDDRKDEIKLLKVYGLKNQTICSLMNDNMIVQSILSLLLSIPGFFIARKIGFFVINRQSMTMSLLLFMIIQIGVTLVICFLYICYSQWFVKKVDL</sequence>
<dbReference type="GO" id="GO:0005886">
    <property type="term" value="C:plasma membrane"/>
    <property type="evidence" value="ECO:0007669"/>
    <property type="project" value="UniProtKB-SubCell"/>
</dbReference>
<dbReference type="InterPro" id="IPR003439">
    <property type="entry name" value="ABC_transporter-like_ATP-bd"/>
</dbReference>
<reference evidence="12 15" key="1">
    <citation type="submission" date="2021-06" db="EMBL/GenBank/DDBJ databases">
        <title>Collection of gut derived symbiotic bacterial strains cultured from healthy donors.</title>
        <authorList>
            <person name="Lin H."/>
            <person name="Littmann E."/>
            <person name="Pamer E.G."/>
        </authorList>
    </citation>
    <scope>NUCLEOTIDE SEQUENCE</scope>
    <source>
        <strain evidence="13 15">MSK.21.70</strain>
        <strain evidence="12">MSK.21.82</strain>
    </source>
</reference>
<dbReference type="Pfam" id="PF02687">
    <property type="entry name" value="FtsX"/>
    <property type="match status" value="1"/>
</dbReference>
<keyword evidence="8 10" id="KW-0472">Membrane</keyword>
<keyword evidence="6 12" id="KW-0067">ATP-binding</keyword>
<evidence type="ECO:0000313" key="13">
    <source>
        <dbReference type="EMBL" id="MBV3393139.1"/>
    </source>
</evidence>
<evidence type="ECO:0000313" key="15">
    <source>
        <dbReference type="Proteomes" id="UP001197492"/>
    </source>
</evidence>
<evidence type="ECO:0000313" key="14">
    <source>
        <dbReference type="Proteomes" id="UP001196408"/>
    </source>
</evidence>
<dbReference type="InterPro" id="IPR051782">
    <property type="entry name" value="ABC_Transporter_VariousFunc"/>
</dbReference>
<dbReference type="GO" id="GO:0016887">
    <property type="term" value="F:ATP hydrolysis activity"/>
    <property type="evidence" value="ECO:0007669"/>
    <property type="project" value="InterPro"/>
</dbReference>
<dbReference type="AlphaFoldDB" id="A0AAW4MSA3"/>
<evidence type="ECO:0000256" key="3">
    <source>
        <dbReference type="ARBA" id="ARBA00022475"/>
    </source>
</evidence>
<dbReference type="Pfam" id="PF00005">
    <property type="entry name" value="ABC_tran"/>
    <property type="match status" value="1"/>
</dbReference>
<evidence type="ECO:0000256" key="4">
    <source>
        <dbReference type="ARBA" id="ARBA00022692"/>
    </source>
</evidence>
<feature type="domain" description="ABC transporter" evidence="11">
    <location>
        <begin position="2"/>
        <end position="236"/>
    </location>
</feature>
<dbReference type="InterPro" id="IPR003593">
    <property type="entry name" value="AAA+_ATPase"/>
</dbReference>
<dbReference type="EMBL" id="JAHOEF010000051">
    <property type="protein sequence ID" value="MBV3383148.1"/>
    <property type="molecule type" value="Genomic_DNA"/>
</dbReference>
<keyword evidence="7 10" id="KW-1133">Transmembrane helix</keyword>
<evidence type="ECO:0000256" key="6">
    <source>
        <dbReference type="ARBA" id="ARBA00022840"/>
    </source>
</evidence>